<dbReference type="Proteomes" id="UP000199306">
    <property type="component" value="Unassembled WGS sequence"/>
</dbReference>
<gene>
    <name evidence="1" type="ORF">SAMN04515674_111127</name>
</gene>
<keyword evidence="2" id="KW-1185">Reference proteome</keyword>
<dbReference type="STRING" id="1079859.SAMN04515674_111127"/>
<sequence length="29" mass="3301">MIANLTKNINFGVYVLGLITYRTSINENK</sequence>
<dbReference type="EMBL" id="FOXH01000011">
    <property type="protein sequence ID" value="SFQ17676.1"/>
    <property type="molecule type" value="Genomic_DNA"/>
</dbReference>
<protein>
    <submittedName>
        <fullName evidence="1">Uncharacterized protein</fullName>
    </submittedName>
</protein>
<evidence type="ECO:0000313" key="2">
    <source>
        <dbReference type="Proteomes" id="UP000199306"/>
    </source>
</evidence>
<accession>A0A1I5WE95</accession>
<proteinExistence type="predicted"/>
<name>A0A1I5WE95_9BACT</name>
<reference evidence="1 2" key="1">
    <citation type="submission" date="2016-10" db="EMBL/GenBank/DDBJ databases">
        <authorList>
            <person name="de Groot N.N."/>
        </authorList>
    </citation>
    <scope>NUCLEOTIDE SEQUENCE [LARGE SCALE GENOMIC DNA]</scope>
    <source>
        <strain evidence="2">E92,LMG 26720,CCM 7988</strain>
    </source>
</reference>
<evidence type="ECO:0000313" key="1">
    <source>
        <dbReference type="EMBL" id="SFQ17676.1"/>
    </source>
</evidence>
<organism evidence="1 2">
    <name type="scientific">Pseudarcicella hirudinis</name>
    <dbReference type="NCBI Taxonomy" id="1079859"/>
    <lineage>
        <taxon>Bacteria</taxon>
        <taxon>Pseudomonadati</taxon>
        <taxon>Bacteroidota</taxon>
        <taxon>Cytophagia</taxon>
        <taxon>Cytophagales</taxon>
        <taxon>Flectobacillaceae</taxon>
        <taxon>Pseudarcicella</taxon>
    </lineage>
</organism>
<dbReference type="AlphaFoldDB" id="A0A1I5WE95"/>